<comment type="caution">
    <text evidence="1">The sequence shown here is derived from an EMBL/GenBank/DDBJ whole genome shotgun (WGS) entry which is preliminary data.</text>
</comment>
<gene>
    <name evidence="1" type="ORF">AVEN_18531_1</name>
</gene>
<reference evidence="1 2" key="1">
    <citation type="journal article" date="2019" name="Sci. Rep.">
        <title>Orb-weaving spider Araneus ventricosus genome elucidates the spidroin gene catalogue.</title>
        <authorList>
            <person name="Kono N."/>
            <person name="Nakamura H."/>
            <person name="Ohtoshi R."/>
            <person name="Moran D.A.P."/>
            <person name="Shinohara A."/>
            <person name="Yoshida Y."/>
            <person name="Fujiwara M."/>
            <person name="Mori M."/>
            <person name="Tomita M."/>
            <person name="Arakawa K."/>
        </authorList>
    </citation>
    <scope>NUCLEOTIDE SEQUENCE [LARGE SCALE GENOMIC DNA]</scope>
</reference>
<proteinExistence type="predicted"/>
<protein>
    <submittedName>
        <fullName evidence="1">Uncharacterized protein</fullName>
    </submittedName>
</protein>
<keyword evidence="2" id="KW-1185">Reference proteome</keyword>
<accession>A0A4Y2X7U0</accession>
<name>A0A4Y2X7U0_ARAVE</name>
<organism evidence="1 2">
    <name type="scientific">Araneus ventricosus</name>
    <name type="common">Orbweaver spider</name>
    <name type="synonym">Epeira ventricosa</name>
    <dbReference type="NCBI Taxonomy" id="182803"/>
    <lineage>
        <taxon>Eukaryota</taxon>
        <taxon>Metazoa</taxon>
        <taxon>Ecdysozoa</taxon>
        <taxon>Arthropoda</taxon>
        <taxon>Chelicerata</taxon>
        <taxon>Arachnida</taxon>
        <taxon>Araneae</taxon>
        <taxon>Araneomorphae</taxon>
        <taxon>Entelegynae</taxon>
        <taxon>Araneoidea</taxon>
        <taxon>Araneidae</taxon>
        <taxon>Araneus</taxon>
    </lineage>
</organism>
<sequence>MQCCSPERKTEYDTKAFPPVDLETYRTTPSASLQTILGIPLVHLQLLYEAQLTSLYRLRKPLPPNVTGIKPEHLEMKETGWQLHLSKHLQQNQITIEVEELNRHGTRHKNLHGRVQNRGWSGRSFLHCAQRNYTWTSQWSAKLNHNSQSFKQN</sequence>
<dbReference type="AlphaFoldDB" id="A0A4Y2X7U0"/>
<dbReference type="Proteomes" id="UP000499080">
    <property type="component" value="Unassembled WGS sequence"/>
</dbReference>
<evidence type="ECO:0000313" key="2">
    <source>
        <dbReference type="Proteomes" id="UP000499080"/>
    </source>
</evidence>
<evidence type="ECO:0000313" key="1">
    <source>
        <dbReference type="EMBL" id="GBO45268.1"/>
    </source>
</evidence>
<dbReference type="EMBL" id="BGPR01072325">
    <property type="protein sequence ID" value="GBO45268.1"/>
    <property type="molecule type" value="Genomic_DNA"/>
</dbReference>